<proteinExistence type="predicted"/>
<dbReference type="AlphaFoldDB" id="A0A8B8B332"/>
<dbReference type="InterPro" id="IPR014044">
    <property type="entry name" value="CAP_dom"/>
</dbReference>
<keyword evidence="1" id="KW-0732">Signal</keyword>
<dbReference type="InterPro" id="IPR001283">
    <property type="entry name" value="CRISP-related"/>
</dbReference>
<reference evidence="4" key="2">
    <citation type="submission" date="2025-08" db="UniProtKB">
        <authorList>
            <consortium name="RefSeq"/>
        </authorList>
    </citation>
    <scope>IDENTIFICATION</scope>
    <source>
        <tissue evidence="4">Whole sample</tissue>
    </source>
</reference>
<sequence>MKTLCSLALLCVCFMGVWSRDEPAGPVEERMIKRQSNSEDQEFLNAHNNKRRIVSPTAANMKEMKWSEELATIARNHAQKCDYTTSTERSRQSSTFSYVGENWYMGTGSISEVVTAWDDGKNDYDFSSNTCSSICGHYIQVVWSASEYLGCARVLCGRKFGTNYYKSVCNYGTGSLVNLRPYISGTPCSQCPSGYTCNNNLCRKP</sequence>
<accession>A0A8B8B332</accession>
<evidence type="ECO:0000256" key="1">
    <source>
        <dbReference type="SAM" id="SignalP"/>
    </source>
</evidence>
<dbReference type="SUPFAM" id="SSF55797">
    <property type="entry name" value="PR-1-like"/>
    <property type="match status" value="1"/>
</dbReference>
<dbReference type="Pfam" id="PF00188">
    <property type="entry name" value="CAP"/>
    <property type="match status" value="1"/>
</dbReference>
<protein>
    <submittedName>
        <fullName evidence="4">GLIPR1-like protein 1</fullName>
    </submittedName>
</protein>
<dbReference type="Gene3D" id="3.40.33.10">
    <property type="entry name" value="CAP"/>
    <property type="match status" value="1"/>
</dbReference>
<feature type="signal peptide" evidence="1">
    <location>
        <begin position="1"/>
        <end position="19"/>
    </location>
</feature>
<dbReference type="InterPro" id="IPR035940">
    <property type="entry name" value="CAP_sf"/>
</dbReference>
<reference evidence="3" key="1">
    <citation type="submission" date="2024-06" db="UniProtKB">
        <authorList>
            <consortium name="RefSeq"/>
        </authorList>
    </citation>
    <scope>NUCLEOTIDE SEQUENCE [LARGE SCALE GENOMIC DNA]</scope>
</reference>
<dbReference type="SMART" id="SM00198">
    <property type="entry name" value="SCP"/>
    <property type="match status" value="1"/>
</dbReference>
<keyword evidence="3" id="KW-1185">Reference proteome</keyword>
<feature type="domain" description="SCP" evidence="2">
    <location>
        <begin position="38"/>
        <end position="178"/>
    </location>
</feature>
<evidence type="ECO:0000313" key="3">
    <source>
        <dbReference type="Proteomes" id="UP000694844"/>
    </source>
</evidence>
<dbReference type="PRINTS" id="PR00837">
    <property type="entry name" value="V5TPXLIKE"/>
</dbReference>
<dbReference type="GeneID" id="111106608"/>
<evidence type="ECO:0000313" key="4">
    <source>
        <dbReference type="RefSeq" id="XP_022297049.1"/>
    </source>
</evidence>
<dbReference type="RefSeq" id="XP_022297049.1">
    <property type="nucleotide sequence ID" value="XM_022441341.1"/>
</dbReference>
<gene>
    <name evidence="4" type="primary">LOC111106608</name>
</gene>
<dbReference type="Proteomes" id="UP000694844">
    <property type="component" value="Chromosome 1"/>
</dbReference>
<dbReference type="OrthoDB" id="674273at2759"/>
<organism evidence="3 4">
    <name type="scientific">Crassostrea virginica</name>
    <name type="common">Eastern oyster</name>
    <dbReference type="NCBI Taxonomy" id="6565"/>
    <lineage>
        <taxon>Eukaryota</taxon>
        <taxon>Metazoa</taxon>
        <taxon>Spiralia</taxon>
        <taxon>Lophotrochozoa</taxon>
        <taxon>Mollusca</taxon>
        <taxon>Bivalvia</taxon>
        <taxon>Autobranchia</taxon>
        <taxon>Pteriomorphia</taxon>
        <taxon>Ostreida</taxon>
        <taxon>Ostreoidea</taxon>
        <taxon>Ostreidae</taxon>
        <taxon>Crassostrea</taxon>
    </lineage>
</organism>
<dbReference type="KEGG" id="cvn:111106608"/>
<name>A0A8B8B332_CRAVI</name>
<dbReference type="PANTHER" id="PTHR10334">
    <property type="entry name" value="CYSTEINE-RICH SECRETORY PROTEIN-RELATED"/>
    <property type="match status" value="1"/>
</dbReference>
<feature type="chain" id="PRO_5034273312" evidence="1">
    <location>
        <begin position="20"/>
        <end position="205"/>
    </location>
</feature>
<evidence type="ECO:0000259" key="2">
    <source>
        <dbReference type="SMART" id="SM00198"/>
    </source>
</evidence>